<dbReference type="SMART" id="SM00858">
    <property type="entry name" value="SAF"/>
    <property type="match status" value="1"/>
</dbReference>
<evidence type="ECO:0000259" key="5">
    <source>
        <dbReference type="SMART" id="SM00858"/>
    </source>
</evidence>
<reference evidence="6 7" key="1">
    <citation type="journal article" date="2019" name="ISME J.">
        <title>Genome analyses of uncultured TG2/ZB3 bacteria in 'Margulisbacteria' specifically attached to ectosymbiotic spirochetes of protists in the termite gut.</title>
        <authorList>
            <person name="Utami Y.D."/>
            <person name="Kuwahara H."/>
            <person name="Igai K."/>
            <person name="Murakami T."/>
            <person name="Sugaya K."/>
            <person name="Morikawa T."/>
            <person name="Nagura Y."/>
            <person name="Yuki M."/>
            <person name="Deevong P."/>
            <person name="Inoue T."/>
            <person name="Kihara K."/>
            <person name="Lo N."/>
            <person name="Yamada A."/>
            <person name="Ohkuma M."/>
            <person name="Hongoh Y."/>
        </authorList>
    </citation>
    <scope>NUCLEOTIDE SEQUENCE [LARGE SCALE GENOMIC DNA]</scope>
    <source>
        <strain evidence="6">NkOx7-02</strain>
    </source>
</reference>
<dbReference type="GO" id="GO:0042597">
    <property type="term" value="C:periplasmic space"/>
    <property type="evidence" value="ECO:0007669"/>
    <property type="project" value="UniProtKB-SubCell"/>
</dbReference>
<comment type="similarity">
    <text evidence="4">Belongs to the FlgA family.</text>
</comment>
<dbReference type="NCBIfam" id="TIGR03170">
    <property type="entry name" value="flgA_cterm"/>
    <property type="match status" value="1"/>
</dbReference>
<keyword evidence="4" id="KW-1005">Bacterial flagellum biogenesis</keyword>
<dbReference type="EMBL" id="BGZO01000004">
    <property type="protein sequence ID" value="GBR75562.1"/>
    <property type="molecule type" value="Genomic_DNA"/>
</dbReference>
<comment type="caution">
    <text evidence="6">The sequence shown here is derived from an EMBL/GenBank/DDBJ whole genome shotgun (WGS) entry which is preliminary data.</text>
</comment>
<keyword evidence="3 4" id="KW-0574">Periplasm</keyword>
<dbReference type="Pfam" id="PF13144">
    <property type="entry name" value="ChapFlgA"/>
    <property type="match status" value="1"/>
</dbReference>
<proteinExistence type="inferred from homology"/>
<dbReference type="PANTHER" id="PTHR36307">
    <property type="entry name" value="FLAGELLA BASAL BODY P-RING FORMATION PROTEIN FLGA"/>
    <property type="match status" value="1"/>
</dbReference>
<comment type="subcellular location">
    <subcellularLocation>
        <location evidence="1 4">Periplasm</location>
    </subcellularLocation>
</comment>
<gene>
    <name evidence="6" type="primary">flgA</name>
    <name evidence="6" type="ORF">NO2_0225</name>
</gene>
<sequence>MRVGIFFWIALLAAQFVGAAEILPHELLSLGLAELRTVPRFVDKEVTLNFYKVPDPIFVPTDNYTIRTKISAKEVTPVLYIEYEVYEDQTFLKGFRLRYNAAVYAEAYYAKRRLGKGTEVSAEDFYTARTDVLRYSRCVVAPYTDWDGHVLAIDLAQDEPLYASMLGAKQLVNAGDIITLVVISDTVTIKAKAKALQPGLLGDKIRVQMQNEKKRLLQAEITAPGECRITLD</sequence>
<keyword evidence="2" id="KW-0732">Signal</keyword>
<keyword evidence="6" id="KW-0966">Cell projection</keyword>
<dbReference type="AlphaFoldDB" id="A0A388TFM7"/>
<dbReference type="InterPro" id="IPR039246">
    <property type="entry name" value="Flagellar_FlgA"/>
</dbReference>
<dbReference type="GO" id="GO:0044780">
    <property type="term" value="P:bacterial-type flagellum assembly"/>
    <property type="evidence" value="ECO:0007669"/>
    <property type="project" value="InterPro"/>
</dbReference>
<organism evidence="6 7">
    <name type="scientific">Candidatus Termititenax persephonae</name>
    <dbReference type="NCBI Taxonomy" id="2218525"/>
    <lineage>
        <taxon>Bacteria</taxon>
        <taxon>Bacillati</taxon>
        <taxon>Candidatus Margulisiibacteriota</taxon>
        <taxon>Candidatus Termititenacia</taxon>
        <taxon>Candidatus Termititenacales</taxon>
        <taxon>Candidatus Termititenacaceae</taxon>
        <taxon>Candidatus Termititenax</taxon>
    </lineage>
</organism>
<keyword evidence="7" id="KW-1185">Reference proteome</keyword>
<keyword evidence="6" id="KW-0282">Flagellum</keyword>
<evidence type="ECO:0000256" key="1">
    <source>
        <dbReference type="ARBA" id="ARBA00004418"/>
    </source>
</evidence>
<comment type="function">
    <text evidence="4">Involved in the assembly process of the P-ring formation. It may associate with FlgF on the rod constituting a structure essential for the P-ring assembly or may act as a modulator protein for the P-ring assembly.</text>
</comment>
<dbReference type="InterPro" id="IPR013974">
    <property type="entry name" value="SAF"/>
</dbReference>
<evidence type="ECO:0000256" key="3">
    <source>
        <dbReference type="ARBA" id="ARBA00022764"/>
    </source>
</evidence>
<feature type="domain" description="SAF" evidence="5">
    <location>
        <begin position="105"/>
        <end position="167"/>
    </location>
</feature>
<dbReference type="Gene3D" id="2.30.30.760">
    <property type="match status" value="1"/>
</dbReference>
<evidence type="ECO:0000313" key="6">
    <source>
        <dbReference type="EMBL" id="GBR75562.1"/>
    </source>
</evidence>
<protein>
    <recommendedName>
        <fullName evidence="4">Flagella basal body P-ring formation protein FlgA</fullName>
    </recommendedName>
</protein>
<dbReference type="InterPro" id="IPR017585">
    <property type="entry name" value="SAF_FlgA"/>
</dbReference>
<dbReference type="Proteomes" id="UP000275925">
    <property type="component" value="Unassembled WGS sequence"/>
</dbReference>
<dbReference type="PANTHER" id="PTHR36307:SF1">
    <property type="entry name" value="FLAGELLA BASAL BODY P-RING FORMATION PROTEIN FLGA"/>
    <property type="match status" value="1"/>
</dbReference>
<evidence type="ECO:0000256" key="2">
    <source>
        <dbReference type="ARBA" id="ARBA00022729"/>
    </source>
</evidence>
<accession>A0A388TFM7</accession>
<name>A0A388TFM7_9BACT</name>
<evidence type="ECO:0000313" key="7">
    <source>
        <dbReference type="Proteomes" id="UP000275925"/>
    </source>
</evidence>
<keyword evidence="6" id="KW-0969">Cilium</keyword>
<evidence type="ECO:0000256" key="4">
    <source>
        <dbReference type="RuleBase" id="RU362063"/>
    </source>
</evidence>